<keyword evidence="1" id="KW-0863">Zinc-finger</keyword>
<dbReference type="GO" id="GO:0008270">
    <property type="term" value="F:zinc ion binding"/>
    <property type="evidence" value="ECO:0007669"/>
    <property type="project" value="UniProtKB-KW"/>
</dbReference>
<sequence length="138" mass="15705">MSYAQVHHDIMSLMFSNLATEYGIRKAISSGTLIELYAFFRAPLKPALKLIDGRRVKRMRSRSGRIAFQVTGEAKISYTCLQESNFCSCYSYLHQVLRKQEIPMCKHVLAARLAVALGKCEEVDCSDDTMIFVLQNLF</sequence>
<keyword evidence="1" id="KW-0862">Zinc</keyword>
<feature type="domain" description="SWIM-type" evidence="2">
    <location>
        <begin position="78"/>
        <end position="116"/>
    </location>
</feature>
<accession>A0A6B0USX2</accession>
<dbReference type="EMBL" id="GIFC01010723">
    <property type="protein sequence ID" value="MXU92806.1"/>
    <property type="molecule type" value="Transcribed_RNA"/>
</dbReference>
<reference evidence="3" key="1">
    <citation type="submission" date="2019-12" db="EMBL/GenBank/DDBJ databases">
        <title>An insight into the sialome of adult female Ixodes ricinus ticks feeding for 6 days.</title>
        <authorList>
            <person name="Perner J."/>
            <person name="Ribeiro J.M.C."/>
        </authorList>
    </citation>
    <scope>NUCLEOTIDE SEQUENCE</scope>
    <source>
        <strain evidence="3">Semi-engorged</strain>
        <tissue evidence="3">Salivary glands</tissue>
    </source>
</reference>
<evidence type="ECO:0000259" key="2">
    <source>
        <dbReference type="PROSITE" id="PS50966"/>
    </source>
</evidence>
<dbReference type="InterPro" id="IPR007527">
    <property type="entry name" value="Znf_SWIM"/>
</dbReference>
<dbReference type="PANTHER" id="PTHR28498">
    <property type="entry name" value="ZINC FINGER SWIM DOMAIN-CONTAINING PROTEIN 7"/>
    <property type="match status" value="1"/>
</dbReference>
<proteinExistence type="predicted"/>
<evidence type="ECO:0000256" key="1">
    <source>
        <dbReference type="PROSITE-ProRule" id="PRU00325"/>
    </source>
</evidence>
<protein>
    <recommendedName>
        <fullName evidence="2">SWIM-type domain-containing protein</fullName>
    </recommendedName>
</protein>
<organism evidence="3">
    <name type="scientific">Ixodes ricinus</name>
    <name type="common">Common tick</name>
    <name type="synonym">Acarus ricinus</name>
    <dbReference type="NCBI Taxonomy" id="34613"/>
    <lineage>
        <taxon>Eukaryota</taxon>
        <taxon>Metazoa</taxon>
        <taxon>Ecdysozoa</taxon>
        <taxon>Arthropoda</taxon>
        <taxon>Chelicerata</taxon>
        <taxon>Arachnida</taxon>
        <taxon>Acari</taxon>
        <taxon>Parasitiformes</taxon>
        <taxon>Ixodida</taxon>
        <taxon>Ixodoidea</taxon>
        <taxon>Ixodidae</taxon>
        <taxon>Ixodinae</taxon>
        <taxon>Ixodes</taxon>
    </lineage>
</organism>
<dbReference type="GO" id="GO:0000724">
    <property type="term" value="P:double-strand break repair via homologous recombination"/>
    <property type="evidence" value="ECO:0007669"/>
    <property type="project" value="TreeGrafter"/>
</dbReference>
<evidence type="ECO:0000313" key="3">
    <source>
        <dbReference type="EMBL" id="MXU92806.1"/>
    </source>
</evidence>
<dbReference type="AlphaFoldDB" id="A0A6B0USX2"/>
<keyword evidence="1" id="KW-0479">Metal-binding</keyword>
<name>A0A6B0USX2_IXORI</name>
<dbReference type="PANTHER" id="PTHR28498:SF1">
    <property type="entry name" value="ZINC FINGER SWIM DOMAIN-CONTAINING PROTEIN 7"/>
    <property type="match status" value="1"/>
</dbReference>
<dbReference type="GO" id="GO:0097196">
    <property type="term" value="C:Shu complex"/>
    <property type="evidence" value="ECO:0007669"/>
    <property type="project" value="TreeGrafter"/>
</dbReference>
<dbReference type="PROSITE" id="PS50966">
    <property type="entry name" value="ZF_SWIM"/>
    <property type="match status" value="1"/>
</dbReference>